<gene>
    <name evidence="2" type="ORF">BOVATA_013780</name>
</gene>
<dbReference type="Proteomes" id="UP000236319">
    <property type="component" value="Unassembled WGS sequence"/>
</dbReference>
<accession>A0A2H6KA75</accession>
<dbReference type="OrthoDB" id="365305at2759"/>
<name>A0A2H6KA75_9APIC</name>
<feature type="compositionally biased region" description="Basic and acidic residues" evidence="1">
    <location>
        <begin position="199"/>
        <end position="242"/>
    </location>
</feature>
<feature type="region of interest" description="Disordered" evidence="1">
    <location>
        <begin position="190"/>
        <end position="242"/>
    </location>
</feature>
<feature type="region of interest" description="Disordered" evidence="1">
    <location>
        <begin position="35"/>
        <end position="86"/>
    </location>
</feature>
<dbReference type="VEuPathDB" id="PiroplasmaDB:BOVATA_013780"/>
<dbReference type="RefSeq" id="XP_028866128.1">
    <property type="nucleotide sequence ID" value="XM_029010295.1"/>
</dbReference>
<comment type="caution">
    <text evidence="2">The sequence shown here is derived from an EMBL/GenBank/DDBJ whole genome shotgun (WGS) entry which is preliminary data.</text>
</comment>
<protein>
    <submittedName>
        <fullName evidence="2">Type I cytoskeletal 18-like protein, putative</fullName>
    </submittedName>
</protein>
<feature type="compositionally biased region" description="Low complexity" evidence="1">
    <location>
        <begin position="73"/>
        <end position="83"/>
    </location>
</feature>
<reference evidence="2 3" key="1">
    <citation type="journal article" date="2017" name="BMC Genomics">
        <title>Whole-genome assembly of Babesia ovata and comparative genomics between closely related pathogens.</title>
        <authorList>
            <person name="Yamagishi J."/>
            <person name="Asada M."/>
            <person name="Hakimi H."/>
            <person name="Tanaka T.Q."/>
            <person name="Sugimoto C."/>
            <person name="Kawazu S."/>
        </authorList>
    </citation>
    <scope>NUCLEOTIDE SEQUENCE [LARGE SCALE GENOMIC DNA]</scope>
    <source>
        <strain evidence="2 3">Miyake</strain>
    </source>
</reference>
<dbReference type="EMBL" id="BDSA01000001">
    <property type="protein sequence ID" value="GBE59885.1"/>
    <property type="molecule type" value="Genomic_DNA"/>
</dbReference>
<keyword evidence="3" id="KW-1185">Reference proteome</keyword>
<evidence type="ECO:0000313" key="3">
    <source>
        <dbReference type="Proteomes" id="UP000236319"/>
    </source>
</evidence>
<proteinExistence type="predicted"/>
<evidence type="ECO:0000256" key="1">
    <source>
        <dbReference type="SAM" id="MobiDB-lite"/>
    </source>
</evidence>
<organism evidence="2 3">
    <name type="scientific">Babesia ovata</name>
    <dbReference type="NCBI Taxonomy" id="189622"/>
    <lineage>
        <taxon>Eukaryota</taxon>
        <taxon>Sar</taxon>
        <taxon>Alveolata</taxon>
        <taxon>Apicomplexa</taxon>
        <taxon>Aconoidasida</taxon>
        <taxon>Piroplasmida</taxon>
        <taxon>Babesiidae</taxon>
        <taxon>Babesia</taxon>
    </lineage>
</organism>
<dbReference type="AlphaFoldDB" id="A0A2H6KA75"/>
<dbReference type="GeneID" id="39873655"/>
<sequence length="242" mass="26491">MSGGLGGGVFSRLLSLWQTLRSETVRFVDAVTNPVSHAPPEVEENAGKSPDVSPAGSLSTTEGLDELMASEVSGSDRSSTNSSDAIDDANEFITMLEEDRSDAEGLKETLDTSCAKYRTDVPLEDLLEVTVGLHKNVERRVEALLDKLSDEDVTIECPKADLPETIPEAVHEAGAKEKALVLKRGRCRRSQRNLYPTPKLDESRPPKVSKKSEPTDLKQLDLSKETRQLLELDSPLHSKSHD</sequence>
<evidence type="ECO:0000313" key="2">
    <source>
        <dbReference type="EMBL" id="GBE59885.1"/>
    </source>
</evidence>